<evidence type="ECO:0000313" key="2">
    <source>
        <dbReference type="EMBL" id="KFG51412.1"/>
    </source>
</evidence>
<dbReference type="OrthoDB" id="10284020at2759"/>
<accession>A0A086L444</accession>
<dbReference type="Proteomes" id="UP000028828">
    <property type="component" value="Unassembled WGS sequence"/>
</dbReference>
<name>A0A086L444_TOXGO</name>
<evidence type="ECO:0000313" key="3">
    <source>
        <dbReference type="Proteomes" id="UP000028828"/>
    </source>
</evidence>
<evidence type="ECO:0000256" key="1">
    <source>
        <dbReference type="SAM" id="SignalP"/>
    </source>
</evidence>
<feature type="chain" id="PRO_5001809776" description="Transmembrane protein" evidence="1">
    <location>
        <begin position="24"/>
        <end position="138"/>
    </location>
</feature>
<proteinExistence type="predicted"/>
<keyword evidence="1" id="KW-0732">Signal</keyword>
<comment type="caution">
    <text evidence="2">The sequence shown here is derived from an EMBL/GenBank/DDBJ whole genome shotgun (WGS) entry which is preliminary data.</text>
</comment>
<dbReference type="VEuPathDB" id="ToxoDB:TGP89_233792"/>
<dbReference type="EMBL" id="AEYI02000159">
    <property type="protein sequence ID" value="KFG51412.1"/>
    <property type="molecule type" value="Genomic_DNA"/>
</dbReference>
<evidence type="ECO:0008006" key="4">
    <source>
        <dbReference type="Google" id="ProtNLM"/>
    </source>
</evidence>
<feature type="signal peptide" evidence="1">
    <location>
        <begin position="1"/>
        <end position="23"/>
    </location>
</feature>
<gene>
    <name evidence="2" type="ORF">TGP89_233792</name>
</gene>
<reference evidence="2 3" key="1">
    <citation type="submission" date="2014-03" db="EMBL/GenBank/DDBJ databases">
        <authorList>
            <person name="Sibley D."/>
            <person name="Venepally P."/>
            <person name="Karamycheva S."/>
            <person name="Hadjithomas M."/>
            <person name="Khan A."/>
            <person name="Brunk B."/>
            <person name="Roos D."/>
            <person name="Caler E."/>
            <person name="Lorenzi H."/>
        </authorList>
    </citation>
    <scope>NUCLEOTIDE SEQUENCE [LARGE SCALE GENOMIC DNA]</scope>
    <source>
        <strain evidence="3">p89</strain>
    </source>
</reference>
<protein>
    <recommendedName>
        <fullName evidence="4">Transmembrane protein</fullName>
    </recommendedName>
</protein>
<sequence length="138" mass="15698">MYFGPPFFLVLTLGARAVDCGEAGVIRHDNLIDKSRFMESGSFQIPGLAGTVGDVSPSTFPVINVHMDVPNTDPLEEKRLEKDRENMARELDEVARDYNRGINDFFQIAAFQRDQVKHLERLSHLSNGLIRRALRRRV</sequence>
<dbReference type="AlphaFoldDB" id="A0A086L444"/>
<organism evidence="2 3">
    <name type="scientific">Toxoplasma gondii p89</name>
    <dbReference type="NCBI Taxonomy" id="943119"/>
    <lineage>
        <taxon>Eukaryota</taxon>
        <taxon>Sar</taxon>
        <taxon>Alveolata</taxon>
        <taxon>Apicomplexa</taxon>
        <taxon>Conoidasida</taxon>
        <taxon>Coccidia</taxon>
        <taxon>Eucoccidiorida</taxon>
        <taxon>Eimeriorina</taxon>
        <taxon>Sarcocystidae</taxon>
        <taxon>Toxoplasma</taxon>
    </lineage>
</organism>